<dbReference type="OrthoDB" id="7899985at2759"/>
<feature type="compositionally biased region" description="Basic and acidic residues" evidence="3">
    <location>
        <begin position="374"/>
        <end position="399"/>
    </location>
</feature>
<feature type="compositionally biased region" description="Low complexity" evidence="3">
    <location>
        <begin position="274"/>
        <end position="285"/>
    </location>
</feature>
<dbReference type="InterPro" id="IPR037856">
    <property type="entry name" value="Sdc1/DPY30"/>
</dbReference>
<comment type="similarity">
    <text evidence="1">Belongs to the dpy-30 family.</text>
</comment>
<dbReference type="PANTHER" id="PTHR23356">
    <property type="entry name" value="DPY30-RELATED"/>
    <property type="match status" value="1"/>
</dbReference>
<dbReference type="CDD" id="cd22966">
    <property type="entry name" value="DD_DYDC-like"/>
    <property type="match status" value="1"/>
</dbReference>
<protein>
    <submittedName>
        <fullName evidence="4">Uncharacterized protein</fullName>
    </submittedName>
</protein>
<feature type="compositionally biased region" description="Basic and acidic residues" evidence="3">
    <location>
        <begin position="301"/>
        <end position="313"/>
    </location>
</feature>
<keyword evidence="2" id="KW-0175">Coiled coil</keyword>
<evidence type="ECO:0000256" key="2">
    <source>
        <dbReference type="SAM" id="Coils"/>
    </source>
</evidence>
<proteinExistence type="inferred from homology"/>
<dbReference type="InParanoid" id="A0A7R8UQ68"/>
<dbReference type="InterPro" id="IPR049630">
    <property type="entry name" value="DYDC-like_DD"/>
</dbReference>
<organism evidence="4 5">
    <name type="scientific">Hermetia illucens</name>
    <name type="common">Black soldier fly</name>
    <dbReference type="NCBI Taxonomy" id="343691"/>
    <lineage>
        <taxon>Eukaryota</taxon>
        <taxon>Metazoa</taxon>
        <taxon>Ecdysozoa</taxon>
        <taxon>Arthropoda</taxon>
        <taxon>Hexapoda</taxon>
        <taxon>Insecta</taxon>
        <taxon>Pterygota</taxon>
        <taxon>Neoptera</taxon>
        <taxon>Endopterygota</taxon>
        <taxon>Diptera</taxon>
        <taxon>Brachycera</taxon>
        <taxon>Stratiomyomorpha</taxon>
        <taxon>Stratiomyidae</taxon>
        <taxon>Hermetiinae</taxon>
        <taxon>Hermetia</taxon>
    </lineage>
</organism>
<evidence type="ECO:0000256" key="1">
    <source>
        <dbReference type="ARBA" id="ARBA00010849"/>
    </source>
</evidence>
<dbReference type="Proteomes" id="UP000594454">
    <property type="component" value="Chromosome 3"/>
</dbReference>
<dbReference type="InterPro" id="IPR007858">
    <property type="entry name" value="Dpy-30_motif"/>
</dbReference>
<accession>A0A7R8UQ68</accession>
<gene>
    <name evidence="4" type="ORF">HERILL_LOCUS7633</name>
</gene>
<feature type="compositionally biased region" description="Polar residues" evidence="3">
    <location>
        <begin position="246"/>
        <end position="259"/>
    </location>
</feature>
<dbReference type="Gene3D" id="1.20.890.10">
    <property type="entry name" value="cAMP-dependent protein kinase regulatory subunit, dimerization-anchoring domain"/>
    <property type="match status" value="1"/>
</dbReference>
<dbReference type="Pfam" id="PF05186">
    <property type="entry name" value="Dpy-30"/>
    <property type="match status" value="1"/>
</dbReference>
<feature type="compositionally biased region" description="Basic and acidic residues" evidence="3">
    <location>
        <begin position="260"/>
        <end position="270"/>
    </location>
</feature>
<name>A0A7R8UQ68_HERIL</name>
<dbReference type="AlphaFoldDB" id="A0A7R8UQ68"/>
<keyword evidence="5" id="KW-1185">Reference proteome</keyword>
<reference evidence="4 5" key="1">
    <citation type="submission" date="2020-11" db="EMBL/GenBank/DDBJ databases">
        <authorList>
            <person name="Wallbank WR R."/>
            <person name="Pardo Diaz C."/>
            <person name="Kozak K."/>
            <person name="Martin S."/>
            <person name="Jiggins C."/>
            <person name="Moest M."/>
            <person name="Warren A I."/>
            <person name="Generalovic N T."/>
            <person name="Byers J.R.P. K."/>
            <person name="Montejo-Kovacevich G."/>
            <person name="Yen C E."/>
        </authorList>
    </citation>
    <scope>NUCLEOTIDE SEQUENCE [LARGE SCALE GENOMIC DNA]</scope>
</reference>
<evidence type="ECO:0000256" key="3">
    <source>
        <dbReference type="SAM" id="MobiDB-lite"/>
    </source>
</evidence>
<feature type="compositionally biased region" description="Basic and acidic residues" evidence="3">
    <location>
        <begin position="219"/>
        <end position="241"/>
    </location>
</feature>
<evidence type="ECO:0000313" key="5">
    <source>
        <dbReference type="Proteomes" id="UP000594454"/>
    </source>
</evidence>
<evidence type="ECO:0000313" key="4">
    <source>
        <dbReference type="EMBL" id="CAD7084755.1"/>
    </source>
</evidence>
<dbReference type="PANTHER" id="PTHR23356:SF16">
    <property type="entry name" value="DPY30 DOMAIN CONTAINING 2"/>
    <property type="match status" value="1"/>
</dbReference>
<feature type="coiled-coil region" evidence="2">
    <location>
        <begin position="437"/>
        <end position="582"/>
    </location>
</feature>
<dbReference type="EMBL" id="LR899011">
    <property type="protein sequence ID" value="CAD7084755.1"/>
    <property type="molecule type" value="Genomic_DNA"/>
</dbReference>
<sequence>MSDLDKYEARKIRKRIEIKQGNLNLLLPEIRFLQFVEELEYFQQIIEGVDTDGPTSHVQLHLARTQFEVLQNKYRELLKFLTENSKRIEQHSKDTLLKDLFEAVRESTLFLIANFQNFCLQIEASTEFIYNIRTILWIYDLLSNLKADIGTVKENFSNIQRSANRRRVKETFIHIYTEALATSSLKFEHLAKSFPKLGSFSGHRLRFTTYRVAMSEASKSGDEHIKQPEQEETEKSNKDKQPQVAEGTQSEVTTDPQQDTAKEPPPKATEESIAAATKETQAETADVPPVDTITKPQLELTESHELDVIEKPQPETAEGQQPEITDEIKIEATVKSQQVVTEKEKEGNILNSNVDTQIKAEFPQGDQNDIQDYTDERNDIKEQEENTIKSDVTESKEAAENPAEVGYEEEGIAGADDSSDLKTPSNFSLTSLRVQAQEELRAEMQTHKLKIENALTELTNLENKLVDLNKIILQRKRSFKRNLEEIEKQKRVIADEIEVLEDDKPRRLQDVAVQIGQLTGLTEERIRDLEKQKDDIKNRSLVQASKLSEAARELLAFESSKIQNLKQLLQETMEETEKDEIQASIYLVKRTFAEELGVLKKIQNVENFQVDDHGVFYFDKTKTKTYVTSVGSAYLRDSGTIGPRGESASFETSCTSSEVASRLDTQKVRASIDQNASESSSFTSQITVEETKDQLPLDSESYIKYTLGKPLRQALAAITIYQPSDPINYLANYLLQYRYNALRNIQRQQDFENLAVQRERYAEKVQLENMRRENMKKPCNPCVQPPAEKYF</sequence>
<dbReference type="GO" id="GO:0048188">
    <property type="term" value="C:Set1C/COMPASS complex"/>
    <property type="evidence" value="ECO:0007669"/>
    <property type="project" value="InterPro"/>
</dbReference>
<feature type="region of interest" description="Disordered" evidence="3">
    <location>
        <begin position="217"/>
        <end position="424"/>
    </location>
</feature>